<organism evidence="2 3">
    <name type="scientific">Leptospira weilii str. 2006001853</name>
    <dbReference type="NCBI Taxonomy" id="1001589"/>
    <lineage>
        <taxon>Bacteria</taxon>
        <taxon>Pseudomonadati</taxon>
        <taxon>Spirochaetota</taxon>
        <taxon>Spirochaetia</taxon>
        <taxon>Leptospirales</taxon>
        <taxon>Leptospiraceae</taxon>
        <taxon>Leptospira</taxon>
    </lineage>
</organism>
<protein>
    <submittedName>
        <fullName evidence="2">Cytidine and deoxycytidylate deaminase zinc-binding region</fullName>
    </submittedName>
</protein>
<dbReference type="InterPro" id="IPR016193">
    <property type="entry name" value="Cytidine_deaminase-like"/>
</dbReference>
<dbReference type="InterPro" id="IPR002125">
    <property type="entry name" value="CMP_dCMP_dom"/>
</dbReference>
<evidence type="ECO:0000259" key="1">
    <source>
        <dbReference type="PROSITE" id="PS51747"/>
    </source>
</evidence>
<dbReference type="EMBL" id="AFLV02000032">
    <property type="protein sequence ID" value="EKR64891.1"/>
    <property type="molecule type" value="Genomic_DNA"/>
</dbReference>
<dbReference type="Gene3D" id="3.40.140.10">
    <property type="entry name" value="Cytidine Deaminase, domain 2"/>
    <property type="match status" value="1"/>
</dbReference>
<proteinExistence type="predicted"/>
<dbReference type="SUPFAM" id="SSF53927">
    <property type="entry name" value="Cytidine deaminase-like"/>
    <property type="match status" value="1"/>
</dbReference>
<dbReference type="RefSeq" id="WP_004499390.1">
    <property type="nucleotide sequence ID" value="NZ_AFLV02000032.1"/>
</dbReference>
<accession>A0A828Z3P3</accession>
<comment type="caution">
    <text evidence="2">The sequence shown here is derived from an EMBL/GenBank/DDBJ whole genome shotgun (WGS) entry which is preliminary data.</text>
</comment>
<dbReference type="SUPFAM" id="SSF53597">
    <property type="entry name" value="Dihydrofolate reductase-like"/>
    <property type="match status" value="1"/>
</dbReference>
<feature type="domain" description="CMP/dCMP-type deaminase" evidence="1">
    <location>
        <begin position="3"/>
        <end position="121"/>
    </location>
</feature>
<dbReference type="InterPro" id="IPR024072">
    <property type="entry name" value="DHFR-like_dom_sf"/>
</dbReference>
<dbReference type="AlphaFoldDB" id="A0A828Z3P3"/>
<dbReference type="Pfam" id="PF00383">
    <property type="entry name" value="dCMP_cyt_deam_1"/>
    <property type="match status" value="1"/>
</dbReference>
<reference evidence="2 3" key="1">
    <citation type="submission" date="2012-10" db="EMBL/GenBank/DDBJ databases">
        <authorList>
            <person name="Harkins D.M."/>
            <person name="Durkin A.S."/>
            <person name="Brinkac L.M."/>
            <person name="Haft D.H."/>
            <person name="Selengut J.D."/>
            <person name="Sanka R."/>
            <person name="DePew J."/>
            <person name="Purushe J."/>
            <person name="Whelen A.C."/>
            <person name="Vinetz J.M."/>
            <person name="Sutton G.G."/>
            <person name="Nierman W.C."/>
            <person name="Fouts D.E."/>
        </authorList>
    </citation>
    <scope>NUCLEOTIDE SEQUENCE [LARGE SCALE GENOMIC DNA]</scope>
    <source>
        <strain evidence="2 3">2006001853</strain>
    </source>
</reference>
<dbReference type="CDD" id="cd01284">
    <property type="entry name" value="Riboflavin_deaminase-reductase"/>
    <property type="match status" value="1"/>
</dbReference>
<dbReference type="PROSITE" id="PS51747">
    <property type="entry name" value="CYT_DCMP_DEAMINASES_2"/>
    <property type="match status" value="1"/>
</dbReference>
<evidence type="ECO:0000313" key="3">
    <source>
        <dbReference type="Proteomes" id="UP000001338"/>
    </source>
</evidence>
<dbReference type="GO" id="GO:0003824">
    <property type="term" value="F:catalytic activity"/>
    <property type="evidence" value="ECO:0007669"/>
    <property type="project" value="InterPro"/>
</dbReference>
<gene>
    <name evidence="2" type="ORF">LEP1GSC036_2938</name>
</gene>
<dbReference type="Proteomes" id="UP000001338">
    <property type="component" value="Unassembled WGS sequence"/>
</dbReference>
<evidence type="ECO:0000313" key="2">
    <source>
        <dbReference type="EMBL" id="EKR64891.1"/>
    </source>
</evidence>
<dbReference type="Gene3D" id="3.40.430.10">
    <property type="entry name" value="Dihydrofolate Reductase, subunit A"/>
    <property type="match status" value="1"/>
</dbReference>
<sequence>MTPLPEKFREELRKLSFLSTGESSPNPPVSCLITDIDNTRILAKGRTSPTGGPHAERNAYYEFVKNGFSKTPHNVWVTLEPCTHSGKTPPCLDLILEHRPKTLYYGRKDPNPLVWENEGLELCRREGILVVAEPGLMEIAEESLFGFVSRIERKKPSMILKTALSKEGFFSSKDKFPIRFSGNISNHLTSILRAKCDAVLVGPGTLFRDNPGLEFRIENWPTDLEGMREKIFGENNGLDIGRRFEAESDLEKAGVLEFEYGSFFQGELEDLDDVAEKNSGTADISYENEKFGASNFLKNILKYGFNPEILEIHRKFRERYQPYRVFIIFEERNIPKGWIEKQREINEKNGSKKCVFLFKRGAFFEERTKEQLRYLTEREIYTFDPETLAEECFAFLSSIGVNLLLVEGGNLMYGTFSSKMQENDLILKIQSSRSVSDGIRPLLVTNEETLFWKTNVGEDIWEAHGCLRV</sequence>
<name>A0A828Z3P3_9LEPT</name>